<protein>
    <submittedName>
        <fullName evidence="6">DNA-binding transcriptional regulator, LysR family</fullName>
    </submittedName>
</protein>
<dbReference type="SUPFAM" id="SSF53850">
    <property type="entry name" value="Periplasmic binding protein-like II"/>
    <property type="match status" value="1"/>
</dbReference>
<dbReference type="GO" id="GO:0043565">
    <property type="term" value="F:sequence-specific DNA binding"/>
    <property type="evidence" value="ECO:0007669"/>
    <property type="project" value="TreeGrafter"/>
</dbReference>
<dbReference type="STRING" id="311180.SAMN04488050_111170"/>
<dbReference type="InterPro" id="IPR036390">
    <property type="entry name" value="WH_DNA-bd_sf"/>
</dbReference>
<dbReference type="GO" id="GO:0006351">
    <property type="term" value="P:DNA-templated transcription"/>
    <property type="evidence" value="ECO:0007669"/>
    <property type="project" value="TreeGrafter"/>
</dbReference>
<name>A0A1I6VJG6_9RHOB</name>
<dbReference type="GO" id="GO:0003700">
    <property type="term" value="F:DNA-binding transcription factor activity"/>
    <property type="evidence" value="ECO:0007669"/>
    <property type="project" value="InterPro"/>
</dbReference>
<keyword evidence="4" id="KW-0804">Transcription</keyword>
<dbReference type="InterPro" id="IPR000847">
    <property type="entry name" value="LysR_HTH_N"/>
</dbReference>
<dbReference type="Gene3D" id="3.40.190.10">
    <property type="entry name" value="Periplasmic binding protein-like II"/>
    <property type="match status" value="2"/>
</dbReference>
<dbReference type="PRINTS" id="PR00039">
    <property type="entry name" value="HTHLYSR"/>
</dbReference>
<dbReference type="PANTHER" id="PTHR30537:SF26">
    <property type="entry name" value="GLYCINE CLEAVAGE SYSTEM TRANSCRIPTIONAL ACTIVATOR"/>
    <property type="match status" value="1"/>
</dbReference>
<dbReference type="AlphaFoldDB" id="A0A1I6VJG6"/>
<evidence type="ECO:0000256" key="3">
    <source>
        <dbReference type="ARBA" id="ARBA00023125"/>
    </source>
</evidence>
<dbReference type="InterPro" id="IPR036388">
    <property type="entry name" value="WH-like_DNA-bd_sf"/>
</dbReference>
<evidence type="ECO:0000313" key="7">
    <source>
        <dbReference type="Proteomes" id="UP000199392"/>
    </source>
</evidence>
<proteinExistence type="inferred from homology"/>
<comment type="similarity">
    <text evidence="1">Belongs to the LysR transcriptional regulatory family.</text>
</comment>
<feature type="domain" description="HTH lysR-type" evidence="5">
    <location>
        <begin position="28"/>
        <end position="85"/>
    </location>
</feature>
<dbReference type="FunFam" id="1.10.10.10:FF:000001">
    <property type="entry name" value="LysR family transcriptional regulator"/>
    <property type="match status" value="1"/>
</dbReference>
<dbReference type="PROSITE" id="PS50931">
    <property type="entry name" value="HTH_LYSR"/>
    <property type="match status" value="1"/>
</dbReference>
<dbReference type="Gene3D" id="1.10.10.10">
    <property type="entry name" value="Winged helix-like DNA-binding domain superfamily/Winged helix DNA-binding domain"/>
    <property type="match status" value="1"/>
</dbReference>
<evidence type="ECO:0000256" key="1">
    <source>
        <dbReference type="ARBA" id="ARBA00009437"/>
    </source>
</evidence>
<dbReference type="SUPFAM" id="SSF46785">
    <property type="entry name" value="Winged helix' DNA-binding domain"/>
    <property type="match status" value="1"/>
</dbReference>
<keyword evidence="2" id="KW-0805">Transcription regulation</keyword>
<evidence type="ECO:0000259" key="5">
    <source>
        <dbReference type="PROSITE" id="PS50931"/>
    </source>
</evidence>
<evidence type="ECO:0000256" key="2">
    <source>
        <dbReference type="ARBA" id="ARBA00023015"/>
    </source>
</evidence>
<dbReference type="Pfam" id="PF00126">
    <property type="entry name" value="HTH_1"/>
    <property type="match status" value="1"/>
</dbReference>
<evidence type="ECO:0000313" key="6">
    <source>
        <dbReference type="EMBL" id="SFT13848.1"/>
    </source>
</evidence>
<gene>
    <name evidence="6" type="ORF">SAMN04488050_111170</name>
</gene>
<reference evidence="7" key="1">
    <citation type="submission" date="2016-10" db="EMBL/GenBank/DDBJ databases">
        <authorList>
            <person name="Varghese N."/>
            <person name="Submissions S."/>
        </authorList>
    </citation>
    <scope>NUCLEOTIDE SEQUENCE [LARGE SCALE GENOMIC DNA]</scope>
    <source>
        <strain evidence="7">DSM 26894</strain>
    </source>
</reference>
<organism evidence="6 7">
    <name type="scientific">Alloyangia pacifica</name>
    <dbReference type="NCBI Taxonomy" id="311180"/>
    <lineage>
        <taxon>Bacteria</taxon>
        <taxon>Pseudomonadati</taxon>
        <taxon>Pseudomonadota</taxon>
        <taxon>Alphaproteobacteria</taxon>
        <taxon>Rhodobacterales</taxon>
        <taxon>Roseobacteraceae</taxon>
        <taxon>Alloyangia</taxon>
    </lineage>
</organism>
<dbReference type="InterPro" id="IPR005119">
    <property type="entry name" value="LysR_subst-bd"/>
</dbReference>
<sequence>MVPGAPAAYRGRRNNPRTHVPLQRRLLPDMKVLQTFELAARHGNFTRAGEELALTQSAVSRHVRELEEQIGKPLFERLRGRVVLTRAGADLLPEVQRLLRMAESTMRHATAGAQGQSLLALNAPPTFATRWLMPRLPDFLAQHPELRVDVGTTTGVFDLDTRQCDLALHFGQPLWPGGSCTYLCSEVVVPVAGGDLRAASITRAGDLLALPRLHVTSRATMWGDWFASQELELADPQGGHWFDEFALSIEAVKAGLGVALLPRYLIEAELARGELCVMLDAPQSTELAWYIVTPEGRGDKAAAFSDWLLGQVSFRPLVK</sequence>
<evidence type="ECO:0000256" key="4">
    <source>
        <dbReference type="ARBA" id="ARBA00023163"/>
    </source>
</evidence>
<dbReference type="Pfam" id="PF03466">
    <property type="entry name" value="LysR_substrate"/>
    <property type="match status" value="1"/>
</dbReference>
<keyword evidence="7" id="KW-1185">Reference proteome</keyword>
<dbReference type="Proteomes" id="UP000199392">
    <property type="component" value="Unassembled WGS sequence"/>
</dbReference>
<dbReference type="InterPro" id="IPR058163">
    <property type="entry name" value="LysR-type_TF_proteobact-type"/>
</dbReference>
<accession>A0A1I6VJG6</accession>
<keyword evidence="3 6" id="KW-0238">DNA-binding</keyword>
<dbReference type="EMBL" id="FOZW01000011">
    <property type="protein sequence ID" value="SFT13848.1"/>
    <property type="molecule type" value="Genomic_DNA"/>
</dbReference>
<dbReference type="PANTHER" id="PTHR30537">
    <property type="entry name" value="HTH-TYPE TRANSCRIPTIONAL REGULATOR"/>
    <property type="match status" value="1"/>
</dbReference>